<comment type="caution">
    <text evidence="3">The sequence shown here is derived from an EMBL/GenBank/DDBJ whole genome shotgun (WGS) entry which is preliminary data.</text>
</comment>
<keyword evidence="2" id="KW-0812">Transmembrane</keyword>
<keyword evidence="4" id="KW-1185">Reference proteome</keyword>
<feature type="compositionally biased region" description="Polar residues" evidence="1">
    <location>
        <begin position="1"/>
        <end position="10"/>
    </location>
</feature>
<organism evidence="3 4">
    <name type="scientific">Lecanosticta acicola</name>
    <dbReference type="NCBI Taxonomy" id="111012"/>
    <lineage>
        <taxon>Eukaryota</taxon>
        <taxon>Fungi</taxon>
        <taxon>Dikarya</taxon>
        <taxon>Ascomycota</taxon>
        <taxon>Pezizomycotina</taxon>
        <taxon>Dothideomycetes</taxon>
        <taxon>Dothideomycetidae</taxon>
        <taxon>Mycosphaerellales</taxon>
        <taxon>Mycosphaerellaceae</taxon>
        <taxon>Lecanosticta</taxon>
    </lineage>
</organism>
<feature type="compositionally biased region" description="Basic and acidic residues" evidence="1">
    <location>
        <begin position="13"/>
        <end position="25"/>
    </location>
</feature>
<proteinExistence type="predicted"/>
<gene>
    <name evidence="3" type="ORF">LECACI_7A009505</name>
</gene>
<sequence length="468" mass="50470">MSSVNNTPSGQDEDSRRSSYQKDVRLMGGVEGKGSGSPSPGIIVDDRVGLLEFELVVGGRGGGTGGEASTTASGSWSGFDFSEVALPALDLYDDGVVQSFDDQRALLDDDDQEEDVPASNFGALQPATREVPDVVDCSSSSSRTGRVDVQTVQQQRQQQQQADIFSRGGAYEEQQQQQTLQQQRVPCPGEYPEENQAVGVAPTEQEQEQLRRLGSWERGAAAGDENDEENGGEGETGDDETDAEIDDEGDHEIGAAHIPHQHRAADATEASESDRSAATKFAHDTMRVYEKLEFPELPLLLNPTRLLGLAEDSPIRIGDEMDSGVRVGQLAPDHIQGSSPSSLSLRRRTEQGQGQEQGQGRTTQTPPSKNIMPKKEKAIPAGFAGRWIVACFWATAVVILLTTAWMMVQTACYRYSQVSPSRWAAELVGHGIVLAVMVAALVLEALEFDQPQVANVNGVEEVRPGAAY</sequence>
<evidence type="ECO:0000313" key="4">
    <source>
        <dbReference type="Proteomes" id="UP001296104"/>
    </source>
</evidence>
<dbReference type="AlphaFoldDB" id="A0AAI8Z8E2"/>
<accession>A0AAI8Z8E2</accession>
<feature type="transmembrane region" description="Helical" evidence="2">
    <location>
        <begin position="384"/>
        <end position="407"/>
    </location>
</feature>
<evidence type="ECO:0000256" key="1">
    <source>
        <dbReference type="SAM" id="MobiDB-lite"/>
    </source>
</evidence>
<keyword evidence="2" id="KW-1133">Transmembrane helix</keyword>
<feature type="region of interest" description="Disordered" evidence="1">
    <location>
        <begin position="331"/>
        <end position="374"/>
    </location>
</feature>
<protein>
    <recommendedName>
        <fullName evidence="5">Transmembrane protein</fullName>
    </recommendedName>
</protein>
<keyword evidence="2" id="KW-0472">Membrane</keyword>
<name>A0AAI8Z8E2_9PEZI</name>
<feature type="compositionally biased region" description="Low complexity" evidence="1">
    <location>
        <begin position="351"/>
        <end position="365"/>
    </location>
</feature>
<evidence type="ECO:0008006" key="5">
    <source>
        <dbReference type="Google" id="ProtNLM"/>
    </source>
</evidence>
<feature type="compositionally biased region" description="Acidic residues" evidence="1">
    <location>
        <begin position="224"/>
        <end position="246"/>
    </location>
</feature>
<reference evidence="3" key="1">
    <citation type="submission" date="2023-11" db="EMBL/GenBank/DDBJ databases">
        <authorList>
            <person name="Alioto T."/>
            <person name="Alioto T."/>
            <person name="Gomez Garrido J."/>
        </authorList>
    </citation>
    <scope>NUCLEOTIDE SEQUENCE</scope>
</reference>
<evidence type="ECO:0000256" key="2">
    <source>
        <dbReference type="SAM" id="Phobius"/>
    </source>
</evidence>
<dbReference type="EMBL" id="CAVMBE010000113">
    <property type="protein sequence ID" value="CAK4034347.1"/>
    <property type="molecule type" value="Genomic_DNA"/>
</dbReference>
<dbReference type="Proteomes" id="UP001296104">
    <property type="component" value="Unassembled WGS sequence"/>
</dbReference>
<feature type="compositionally biased region" description="Low complexity" evidence="1">
    <location>
        <begin position="174"/>
        <end position="183"/>
    </location>
</feature>
<feature type="compositionally biased region" description="Low complexity" evidence="1">
    <location>
        <begin position="138"/>
        <end position="161"/>
    </location>
</feature>
<feature type="transmembrane region" description="Helical" evidence="2">
    <location>
        <begin position="427"/>
        <end position="446"/>
    </location>
</feature>
<evidence type="ECO:0000313" key="3">
    <source>
        <dbReference type="EMBL" id="CAK4034347.1"/>
    </source>
</evidence>
<feature type="region of interest" description="Disordered" evidence="1">
    <location>
        <begin position="1"/>
        <end position="43"/>
    </location>
</feature>
<feature type="region of interest" description="Disordered" evidence="1">
    <location>
        <begin position="107"/>
        <end position="246"/>
    </location>
</feature>